<reference evidence="1 2" key="1">
    <citation type="journal article" date="2019" name="Int. J. Syst. Evol. Microbiol.">
        <title>The Global Catalogue of Microorganisms (GCM) 10K type strain sequencing project: providing services to taxonomists for standard genome sequencing and annotation.</title>
        <authorList>
            <consortium name="The Broad Institute Genomics Platform"/>
            <consortium name="The Broad Institute Genome Sequencing Center for Infectious Disease"/>
            <person name="Wu L."/>
            <person name="Ma J."/>
        </authorList>
    </citation>
    <scope>NUCLEOTIDE SEQUENCE [LARGE SCALE GENOMIC DNA]</scope>
    <source>
        <strain evidence="1 2">JCM 13004</strain>
    </source>
</reference>
<comment type="caution">
    <text evidence="1">The sequence shown here is derived from an EMBL/GenBank/DDBJ whole genome shotgun (WGS) entry which is preliminary data.</text>
</comment>
<keyword evidence="2" id="KW-1185">Reference proteome</keyword>
<dbReference type="EMBL" id="BAAALF010000098">
    <property type="protein sequence ID" value="GAA1252017.1"/>
    <property type="molecule type" value="Genomic_DNA"/>
</dbReference>
<dbReference type="Proteomes" id="UP001500037">
    <property type="component" value="Unassembled WGS sequence"/>
</dbReference>
<evidence type="ECO:0000313" key="2">
    <source>
        <dbReference type="Proteomes" id="UP001500037"/>
    </source>
</evidence>
<gene>
    <name evidence="1" type="ORF">GCM10009665_48430</name>
</gene>
<protein>
    <submittedName>
        <fullName evidence="1">Uncharacterized protein</fullName>
    </submittedName>
</protein>
<proteinExistence type="predicted"/>
<evidence type="ECO:0000313" key="1">
    <source>
        <dbReference type="EMBL" id="GAA1252017.1"/>
    </source>
</evidence>
<accession>A0ABN1WMX9</accession>
<name>A0ABN1WMX9_9ACTN</name>
<organism evidence="1 2">
    <name type="scientific">Kitasatospora nipponensis</name>
    <dbReference type="NCBI Taxonomy" id="258049"/>
    <lineage>
        <taxon>Bacteria</taxon>
        <taxon>Bacillati</taxon>
        <taxon>Actinomycetota</taxon>
        <taxon>Actinomycetes</taxon>
        <taxon>Kitasatosporales</taxon>
        <taxon>Streptomycetaceae</taxon>
        <taxon>Kitasatospora</taxon>
    </lineage>
</organism>
<sequence>MPTAPPATSSFEEFDFESETHRLCRLAAAFHAPAADAFVQGPGALQNAG</sequence>